<dbReference type="PANTHER" id="PTHR30033">
    <property type="entry name" value="FLAGELLAR HOOK-ASSOCIATED PROTEIN 1"/>
    <property type="match status" value="1"/>
</dbReference>
<proteinExistence type="inferred from homology"/>
<sequence length="475" mass="50006">MSLGIATNTAMGGIRMTALGTRLVAENLANAEVDGYGVRSLVPSSLLVNNRNMPIQREVNPVVLGAARRADSAHLHTEIRHAGMVDLERTFGLPGESGSLNSLVTQLDSSLRQAASMPDSDAALHSVAQDAGRLVAKFNATESAIQSLRQQADDAVAVDINMLNSSLDRVAALNVEIQRQTLLGGNTHGLMDERQRVTSEIARIIPITEIPRDNDRIMLLAANGQILADLTHTEFGVTPSIGLVAGDSLSNGAASPVSLDGRPLAADSPVLGSGRVGANLAIRDEIAPRAQTRLDTLAYDLLKRFSGPDADASLAPNALGMFTLDGVTTLPAMADGLAGRMQLSARINPDTGEGLWRLRSGLNAAAPGPSLDPANLNTLSAVLEKATSLQSGTPARAYSDHVASQVSALATARLGEESSLTFTMAQHAALQEELAAQGVDTDRQMQNLLTLERAYAANARVLSAIDQMMRNLLEI</sequence>
<evidence type="ECO:0000313" key="10">
    <source>
        <dbReference type="Proteomes" id="UP001202550"/>
    </source>
</evidence>
<dbReference type="PANTHER" id="PTHR30033:SF1">
    <property type="entry name" value="FLAGELLAR HOOK-ASSOCIATED PROTEIN 1"/>
    <property type="match status" value="1"/>
</dbReference>
<dbReference type="SUPFAM" id="SSF64518">
    <property type="entry name" value="Phase 1 flagellin"/>
    <property type="match status" value="1"/>
</dbReference>
<keyword evidence="6" id="KW-0975">Bacterial flagellum</keyword>
<feature type="domain" description="Flagellar basal-body/hook protein C-terminal" evidence="7">
    <location>
        <begin position="434"/>
        <end position="474"/>
    </location>
</feature>
<evidence type="ECO:0000256" key="3">
    <source>
        <dbReference type="ARBA" id="ARBA00009677"/>
    </source>
</evidence>
<dbReference type="Pfam" id="PF22638">
    <property type="entry name" value="FlgK_D1"/>
    <property type="match status" value="1"/>
</dbReference>
<dbReference type="InterPro" id="IPR010930">
    <property type="entry name" value="Flg_bb/hook_C_dom"/>
</dbReference>
<comment type="subcellular location">
    <subcellularLocation>
        <location evidence="1">Bacterial flagellum</location>
    </subcellularLocation>
    <subcellularLocation>
        <location evidence="2">Secreted</location>
    </subcellularLocation>
</comment>
<evidence type="ECO:0000256" key="5">
    <source>
        <dbReference type="ARBA" id="ARBA00022525"/>
    </source>
</evidence>
<evidence type="ECO:0000256" key="1">
    <source>
        <dbReference type="ARBA" id="ARBA00004365"/>
    </source>
</evidence>
<evidence type="ECO:0000256" key="6">
    <source>
        <dbReference type="ARBA" id="ARBA00023143"/>
    </source>
</evidence>
<feature type="domain" description="Flagellar hook-associated protein FlgK helical" evidence="8">
    <location>
        <begin position="96"/>
        <end position="305"/>
    </location>
</feature>
<name>A0ABT0LY92_9RHOB</name>
<gene>
    <name evidence="9" type="primary">flgK</name>
    <name evidence="9" type="ORF">M3N55_02440</name>
</gene>
<keyword evidence="9" id="KW-0966">Cell projection</keyword>
<organism evidence="9 10">
    <name type="scientific">Roseinatronobacter domitianus</name>
    <dbReference type="NCBI Taxonomy" id="2940293"/>
    <lineage>
        <taxon>Bacteria</taxon>
        <taxon>Pseudomonadati</taxon>
        <taxon>Pseudomonadota</taxon>
        <taxon>Alphaproteobacteria</taxon>
        <taxon>Rhodobacterales</taxon>
        <taxon>Paracoccaceae</taxon>
        <taxon>Roseinatronobacter</taxon>
    </lineage>
</organism>
<accession>A0ABT0LY92</accession>
<evidence type="ECO:0000259" key="7">
    <source>
        <dbReference type="Pfam" id="PF06429"/>
    </source>
</evidence>
<comment type="similarity">
    <text evidence="3">Belongs to the flagella basal body rod proteins family.</text>
</comment>
<keyword evidence="5" id="KW-0964">Secreted</keyword>
<evidence type="ECO:0000256" key="2">
    <source>
        <dbReference type="ARBA" id="ARBA00004613"/>
    </source>
</evidence>
<keyword evidence="9" id="KW-0969">Cilium</keyword>
<dbReference type="Pfam" id="PF06429">
    <property type="entry name" value="Flg_bbr_C"/>
    <property type="match status" value="1"/>
</dbReference>
<keyword evidence="9" id="KW-0282">Flagellum</keyword>
<evidence type="ECO:0000313" key="9">
    <source>
        <dbReference type="EMBL" id="MCL1627579.1"/>
    </source>
</evidence>
<reference evidence="9 10" key="1">
    <citation type="submission" date="2022-05" db="EMBL/GenBank/DDBJ databases">
        <title>Seasonal and diel survey of microbial diversity of the Tyrrhenian coast.</title>
        <authorList>
            <person name="Gattoni G."/>
            <person name="Corral P."/>
        </authorList>
    </citation>
    <scope>NUCLEOTIDE SEQUENCE [LARGE SCALE GENOMIC DNA]</scope>
    <source>
        <strain evidence="9 10">V10</strain>
    </source>
</reference>
<keyword evidence="10" id="KW-1185">Reference proteome</keyword>
<protein>
    <recommendedName>
        <fullName evidence="4">Flagellar hook-associated protein 1</fullName>
    </recommendedName>
</protein>
<evidence type="ECO:0000259" key="8">
    <source>
        <dbReference type="Pfam" id="PF22638"/>
    </source>
</evidence>
<dbReference type="Proteomes" id="UP001202550">
    <property type="component" value="Unassembled WGS sequence"/>
</dbReference>
<dbReference type="InterPro" id="IPR002371">
    <property type="entry name" value="FlgK"/>
</dbReference>
<comment type="caution">
    <text evidence="9">The sequence shown here is derived from an EMBL/GenBank/DDBJ whole genome shotgun (WGS) entry which is preliminary data.</text>
</comment>
<evidence type="ECO:0000256" key="4">
    <source>
        <dbReference type="ARBA" id="ARBA00016244"/>
    </source>
</evidence>
<dbReference type="InterPro" id="IPR053927">
    <property type="entry name" value="FlgK_helical"/>
</dbReference>
<dbReference type="RefSeq" id="WP_249056053.1">
    <property type="nucleotide sequence ID" value="NZ_JALZWP010000002.1"/>
</dbReference>
<dbReference type="EMBL" id="JALZWP010000002">
    <property type="protein sequence ID" value="MCL1627579.1"/>
    <property type="molecule type" value="Genomic_DNA"/>
</dbReference>